<accession>A0A4Q1RIH5</accession>
<name>A0A4Q1RIH5_9FIRM</name>
<dbReference type="Pfam" id="PF13279">
    <property type="entry name" value="4HBT_2"/>
    <property type="match status" value="1"/>
</dbReference>
<keyword evidence="4" id="KW-1185">Reference proteome</keyword>
<gene>
    <name evidence="3" type="ORF">ETP43_10090</name>
</gene>
<dbReference type="InterPro" id="IPR050563">
    <property type="entry name" value="4-hydroxybenzoyl-CoA_TE"/>
</dbReference>
<comment type="caution">
    <text evidence="3">The sequence shown here is derived from an EMBL/GenBank/DDBJ whole genome shotgun (WGS) entry which is preliminary data.</text>
</comment>
<dbReference type="CDD" id="cd00586">
    <property type="entry name" value="4HBT"/>
    <property type="match status" value="1"/>
</dbReference>
<dbReference type="InterPro" id="IPR029069">
    <property type="entry name" value="HotDog_dom_sf"/>
</dbReference>
<dbReference type="NCBIfam" id="TIGR00051">
    <property type="entry name" value="YbgC/FadM family acyl-CoA thioesterase"/>
    <property type="match status" value="1"/>
</dbReference>
<comment type="similarity">
    <text evidence="1">Belongs to the 4-hydroxybenzoyl-CoA thioesterase family.</text>
</comment>
<sequence>MERTEQYPGYNHRVQYYETDQMGCVHHSNYIRWFEESRSDYLAYLGMDYDKMEAAGVISPVLTVEAAYHSMTRYGEEVSIEVTVKKYNGVKIFLGYHIRDKKDGTLRCSGQTSHCFLNREGKPLSLKKEKPEWHELLKRECERAQEQNG</sequence>
<protein>
    <submittedName>
        <fullName evidence="3">Acyl-CoA thioesterase</fullName>
    </submittedName>
</protein>
<dbReference type="PANTHER" id="PTHR31793">
    <property type="entry name" value="4-HYDROXYBENZOYL-COA THIOESTERASE FAMILY MEMBER"/>
    <property type="match status" value="1"/>
</dbReference>
<dbReference type="SUPFAM" id="SSF54637">
    <property type="entry name" value="Thioesterase/thiol ester dehydrase-isomerase"/>
    <property type="match status" value="1"/>
</dbReference>
<evidence type="ECO:0000256" key="2">
    <source>
        <dbReference type="ARBA" id="ARBA00022801"/>
    </source>
</evidence>
<evidence type="ECO:0000256" key="1">
    <source>
        <dbReference type="ARBA" id="ARBA00005953"/>
    </source>
</evidence>
<proteinExistence type="inferred from homology"/>
<dbReference type="Gene3D" id="3.10.129.10">
    <property type="entry name" value="Hotdog Thioesterase"/>
    <property type="match status" value="1"/>
</dbReference>
<organism evidence="3 4">
    <name type="scientific">Blautia faecicola</name>
    <dbReference type="NCBI Taxonomy" id="2509240"/>
    <lineage>
        <taxon>Bacteria</taxon>
        <taxon>Bacillati</taxon>
        <taxon>Bacillota</taxon>
        <taxon>Clostridia</taxon>
        <taxon>Lachnospirales</taxon>
        <taxon>Lachnospiraceae</taxon>
        <taxon>Blautia</taxon>
    </lineage>
</organism>
<reference evidence="3 4" key="1">
    <citation type="submission" date="2019-01" db="EMBL/GenBank/DDBJ databases">
        <title>Blautia sp. nov. KGMB01111 isolated human feces.</title>
        <authorList>
            <person name="Park J.-E."/>
            <person name="Kim J.-S."/>
            <person name="Park S.-H."/>
        </authorList>
    </citation>
    <scope>NUCLEOTIDE SEQUENCE [LARGE SCALE GENOMIC DNA]</scope>
    <source>
        <strain evidence="3 4">KGMB01111</strain>
    </source>
</reference>
<dbReference type="AlphaFoldDB" id="A0A4Q1RIH5"/>
<dbReference type="EMBL" id="SDKC01000001">
    <property type="protein sequence ID" value="RXS75530.1"/>
    <property type="molecule type" value="Genomic_DNA"/>
</dbReference>
<dbReference type="Proteomes" id="UP000290106">
    <property type="component" value="Unassembled WGS sequence"/>
</dbReference>
<evidence type="ECO:0000313" key="4">
    <source>
        <dbReference type="Proteomes" id="UP000290106"/>
    </source>
</evidence>
<evidence type="ECO:0000313" key="3">
    <source>
        <dbReference type="EMBL" id="RXS75530.1"/>
    </source>
</evidence>
<dbReference type="GO" id="GO:0047617">
    <property type="term" value="F:fatty acyl-CoA hydrolase activity"/>
    <property type="evidence" value="ECO:0007669"/>
    <property type="project" value="TreeGrafter"/>
</dbReference>
<dbReference type="PANTHER" id="PTHR31793:SF27">
    <property type="entry name" value="NOVEL THIOESTERASE SUPERFAMILY DOMAIN AND SAPOSIN A-TYPE DOMAIN CONTAINING PROTEIN (0610012H03RIK)"/>
    <property type="match status" value="1"/>
</dbReference>
<dbReference type="OrthoDB" id="9800856at2"/>
<dbReference type="InterPro" id="IPR006684">
    <property type="entry name" value="YbgC/YbaW"/>
</dbReference>
<keyword evidence="2" id="KW-0378">Hydrolase</keyword>
<dbReference type="PIRSF" id="PIRSF003230">
    <property type="entry name" value="YbgC"/>
    <property type="match status" value="1"/>
</dbReference>